<evidence type="ECO:0008006" key="5">
    <source>
        <dbReference type="Google" id="ProtNLM"/>
    </source>
</evidence>
<feature type="region of interest" description="Disordered" evidence="1">
    <location>
        <begin position="815"/>
        <end position="834"/>
    </location>
</feature>
<evidence type="ECO:0000256" key="1">
    <source>
        <dbReference type="SAM" id="MobiDB-lite"/>
    </source>
</evidence>
<dbReference type="AlphaFoldDB" id="A0A1S9RH26"/>
<gene>
    <name evidence="3" type="ORF">PEBR_28471</name>
</gene>
<dbReference type="EMBL" id="LJBN01000174">
    <property type="protein sequence ID" value="OOQ84832.1"/>
    <property type="molecule type" value="Genomic_DNA"/>
</dbReference>
<evidence type="ECO:0000313" key="4">
    <source>
        <dbReference type="Proteomes" id="UP000190744"/>
    </source>
</evidence>
<feature type="chain" id="PRO_5010541510" description="Fungal N-terminal domain-containing protein" evidence="2">
    <location>
        <begin position="24"/>
        <end position="834"/>
    </location>
</feature>
<name>A0A1S9RH26_PENBI</name>
<reference evidence="4" key="1">
    <citation type="submission" date="2015-09" db="EMBL/GenBank/DDBJ databases">
        <authorList>
            <person name="Fill T.P."/>
            <person name="Baretta J.F."/>
            <person name="de Almeida L.G."/>
            <person name="Rocha M."/>
            <person name="de Souza D.H."/>
            <person name="Malavazi I."/>
            <person name="Cerdeira L.T."/>
            <person name="Hong H."/>
            <person name="Samborskyy M."/>
            <person name="de Vasconcelos A.T."/>
            <person name="Leadlay P."/>
            <person name="Rodrigues-Filho E."/>
        </authorList>
    </citation>
    <scope>NUCLEOTIDE SEQUENCE [LARGE SCALE GENOMIC DNA]</scope>
    <source>
        <strain evidence="4">LaBioMMi 136</strain>
    </source>
</reference>
<protein>
    <recommendedName>
        <fullName evidence="5">Fungal N-terminal domain-containing protein</fullName>
    </recommendedName>
</protein>
<organism evidence="3 4">
    <name type="scientific">Penicillium brasilianum</name>
    <dbReference type="NCBI Taxonomy" id="104259"/>
    <lineage>
        <taxon>Eukaryota</taxon>
        <taxon>Fungi</taxon>
        <taxon>Dikarya</taxon>
        <taxon>Ascomycota</taxon>
        <taxon>Pezizomycotina</taxon>
        <taxon>Eurotiomycetes</taxon>
        <taxon>Eurotiomycetidae</taxon>
        <taxon>Eurotiales</taxon>
        <taxon>Aspergillaceae</taxon>
        <taxon>Penicillium</taxon>
    </lineage>
</organism>
<comment type="caution">
    <text evidence="3">The sequence shown here is derived from an EMBL/GenBank/DDBJ whole genome shotgun (WGS) entry which is preliminary data.</text>
</comment>
<accession>A0A1S9RH26</accession>
<proteinExistence type="predicted"/>
<feature type="signal peptide" evidence="2">
    <location>
        <begin position="1"/>
        <end position="23"/>
    </location>
</feature>
<evidence type="ECO:0000313" key="3">
    <source>
        <dbReference type="EMBL" id="OOQ84832.1"/>
    </source>
</evidence>
<evidence type="ECO:0000256" key="2">
    <source>
        <dbReference type="SAM" id="SignalP"/>
    </source>
</evidence>
<dbReference type="Proteomes" id="UP000190744">
    <property type="component" value="Unassembled WGS sequence"/>
</dbReference>
<keyword evidence="2" id="KW-0732">Signal</keyword>
<sequence>METLGTGASVLAVISLAAQLGAGAHTIIKFLQTVSEAPTEIQRLESLLDQIYAIATCVRNALEYQRKLHGDKHILADDIHTSLLNCQKKVQRIERIVDRFKATENGRSVVSRKWASFKLALKKEDVLELERQLGQAIQILDIAITMHSIASETRNTLLLVQKLDSLPSTDHQSGVVHLRSSLPLARGNTYAPQNYDRTMTKSSWSAFTRTQEYKVSGRDFGIIRIRIEKSKNTDSRRYRGSQYQSSTTKTRYCIYPSFLSWAVEVMTCSSGMSSSRISFKTMPRISREMQNTICEYVVNGDLAGFQSLLHSGEISIYSEQLFGSASSAVRHFSEHETDILLFLIHQGCQLDISVISWLFSVLAKLSRTKKHRITSFFQVLKLVCAKVEYAEEPIDKIHSSLRPFYEAYDRVKAAETAYQVFENLDWLAFTGVQITTLPSEFYLGSALSVLMEWWSWPMSIQQLKLHRELTRKLVIAGADLHYRNGSQKTLLQSLLSSSSIRMNYDLISEWLQLLADCDIHVGSYALQENLFSGGEPFEVDMERTVQAARNGRPSFFSLLDYYTCTETRATKFEFDDTGNPIPKISRWMDPESTAALVLKEFKFCQDLIIVPGDDCRRLREWIPMWERSPQDLRDIPVAALHMLAEMEWDFGRRWAWTSILPVDKDAIWILDHGFDGLPKEFLRSLNRMPEIPVSSYPEQIQREHDHLWKSIDATKIFIRTSVAKDFELTKAFILSYTGFYRKVIFCNCDAFGKYLDLWPFHGSTHTLCQSGNKLDGFCLGSTDQRGFRQRWCETHKCRFNHARFERKQAKKIAKRRKREGDKVATFSMPGSWPS</sequence>